<dbReference type="SUPFAM" id="SSF161098">
    <property type="entry name" value="MetI-like"/>
    <property type="match status" value="1"/>
</dbReference>
<evidence type="ECO:0000313" key="19">
    <source>
        <dbReference type="EMBL" id="CAB5069930.1"/>
    </source>
</evidence>
<dbReference type="AlphaFoldDB" id="A0A6J6RCM3"/>
<dbReference type="InterPro" id="IPR035906">
    <property type="entry name" value="MetI-like_sf"/>
</dbReference>
<proteinExistence type="inferred from homology"/>
<evidence type="ECO:0000256" key="6">
    <source>
        <dbReference type="ARBA" id="ARBA00022692"/>
    </source>
</evidence>
<dbReference type="EMBL" id="CAEZXO010000001">
    <property type="protein sequence ID" value="CAB4682604.1"/>
    <property type="molecule type" value="Genomic_DNA"/>
</dbReference>
<evidence type="ECO:0000256" key="1">
    <source>
        <dbReference type="ARBA" id="ARBA00004651"/>
    </source>
</evidence>
<gene>
    <name evidence="12" type="ORF">UFOPK2510_00048</name>
    <name evidence="13" type="ORF">UFOPK2718_00372</name>
    <name evidence="14" type="ORF">UFOPK2936_00228</name>
    <name evidence="15" type="ORF">UFOPK3174_01420</name>
    <name evidence="16" type="ORF">UFOPK3328_00432</name>
    <name evidence="17" type="ORF">UFOPK3779_00897</name>
    <name evidence="18" type="ORF">UFOPK3913_01441</name>
    <name evidence="11" type="ORF">UFOPK4107_00672</name>
    <name evidence="19" type="ORF">UFOPK4403_00201</name>
</gene>
<keyword evidence="5" id="KW-0592">Phosphate transport</keyword>
<organism evidence="13">
    <name type="scientific">freshwater metagenome</name>
    <dbReference type="NCBI Taxonomy" id="449393"/>
    <lineage>
        <taxon>unclassified sequences</taxon>
        <taxon>metagenomes</taxon>
        <taxon>ecological metagenomes</taxon>
    </lineage>
</organism>
<evidence type="ECO:0000256" key="4">
    <source>
        <dbReference type="ARBA" id="ARBA00022475"/>
    </source>
</evidence>
<name>A0A6J6RCM3_9ZZZZ</name>
<dbReference type="CDD" id="cd06261">
    <property type="entry name" value="TM_PBP2"/>
    <property type="match status" value="1"/>
</dbReference>
<dbReference type="EMBL" id="CAFBOC010000020">
    <property type="protein sequence ID" value="CAB4985587.1"/>
    <property type="molecule type" value="Genomic_DNA"/>
</dbReference>
<evidence type="ECO:0000256" key="9">
    <source>
        <dbReference type="SAM" id="Phobius"/>
    </source>
</evidence>
<keyword evidence="7 9" id="KW-1133">Transmembrane helix</keyword>
<evidence type="ECO:0000313" key="17">
    <source>
        <dbReference type="EMBL" id="CAB4946230.1"/>
    </source>
</evidence>
<keyword evidence="3" id="KW-0813">Transport</keyword>
<dbReference type="InterPro" id="IPR000515">
    <property type="entry name" value="MetI-like"/>
</dbReference>
<feature type="transmembrane region" description="Helical" evidence="9">
    <location>
        <begin position="138"/>
        <end position="160"/>
    </location>
</feature>
<keyword evidence="6 9" id="KW-0812">Transmembrane</keyword>
<evidence type="ECO:0000256" key="3">
    <source>
        <dbReference type="ARBA" id="ARBA00022448"/>
    </source>
</evidence>
<dbReference type="PANTHER" id="PTHR42922">
    <property type="entry name" value="PHOSPHATE TRANSPORT SYSTEM PERMEASE PROTEIN PSTA"/>
    <property type="match status" value="1"/>
</dbReference>
<feature type="transmembrane region" description="Helical" evidence="9">
    <location>
        <begin position="21"/>
        <end position="41"/>
    </location>
</feature>
<dbReference type="GO" id="GO:0005315">
    <property type="term" value="F:phosphate transmembrane transporter activity"/>
    <property type="evidence" value="ECO:0007669"/>
    <property type="project" value="InterPro"/>
</dbReference>
<protein>
    <submittedName>
        <fullName evidence="13">Unannotated protein</fullName>
    </submittedName>
</protein>
<reference evidence="13" key="1">
    <citation type="submission" date="2020-05" db="EMBL/GenBank/DDBJ databases">
        <authorList>
            <person name="Chiriac C."/>
            <person name="Salcher M."/>
            <person name="Ghai R."/>
            <person name="Kavagutti S V."/>
        </authorList>
    </citation>
    <scope>NUCLEOTIDE SEQUENCE</scope>
</reference>
<evidence type="ECO:0000256" key="5">
    <source>
        <dbReference type="ARBA" id="ARBA00022592"/>
    </source>
</evidence>
<evidence type="ECO:0000313" key="14">
    <source>
        <dbReference type="EMBL" id="CAB4771623.1"/>
    </source>
</evidence>
<dbReference type="EMBL" id="CAEZZW010000001">
    <property type="protein sequence ID" value="CAB4771623.1"/>
    <property type="molecule type" value="Genomic_DNA"/>
</dbReference>
<dbReference type="PROSITE" id="PS50928">
    <property type="entry name" value="ABC_TM1"/>
    <property type="match status" value="1"/>
</dbReference>
<feature type="transmembrane region" description="Helical" evidence="9">
    <location>
        <begin position="80"/>
        <end position="100"/>
    </location>
</feature>
<evidence type="ECO:0000256" key="2">
    <source>
        <dbReference type="ARBA" id="ARBA00007069"/>
    </source>
</evidence>
<feature type="transmembrane region" description="Helical" evidence="9">
    <location>
        <begin position="319"/>
        <end position="337"/>
    </location>
</feature>
<keyword evidence="8 9" id="KW-0472">Membrane</keyword>
<dbReference type="InterPro" id="IPR051408">
    <property type="entry name" value="Phosphate_transprt_permease"/>
</dbReference>
<dbReference type="NCBIfam" id="TIGR00974">
    <property type="entry name" value="3a0107s02c"/>
    <property type="match status" value="1"/>
</dbReference>
<dbReference type="Pfam" id="PF00528">
    <property type="entry name" value="BPD_transp_1"/>
    <property type="match status" value="1"/>
</dbReference>
<dbReference type="GO" id="GO:0035435">
    <property type="term" value="P:phosphate ion transmembrane transport"/>
    <property type="evidence" value="ECO:0007669"/>
    <property type="project" value="InterPro"/>
</dbReference>
<evidence type="ECO:0000313" key="13">
    <source>
        <dbReference type="EMBL" id="CAB4719703.1"/>
    </source>
</evidence>
<dbReference type="EMBL" id="CAFBNH010000004">
    <property type="protein sequence ID" value="CAB4946230.1"/>
    <property type="molecule type" value="Genomic_DNA"/>
</dbReference>
<dbReference type="InterPro" id="IPR005672">
    <property type="entry name" value="Phosphate_PstA"/>
</dbReference>
<comment type="similarity">
    <text evidence="2">Belongs to the binding-protein-dependent transport system permease family. CysTW subfamily.</text>
</comment>
<feature type="domain" description="ABC transmembrane type-1" evidence="10">
    <location>
        <begin position="134"/>
        <end position="335"/>
    </location>
</feature>
<evidence type="ECO:0000259" key="10">
    <source>
        <dbReference type="PROSITE" id="PS50928"/>
    </source>
</evidence>
<dbReference type="GO" id="GO:0005886">
    <property type="term" value="C:plasma membrane"/>
    <property type="evidence" value="ECO:0007669"/>
    <property type="project" value="UniProtKB-SubCell"/>
</dbReference>
<dbReference type="EMBL" id="CAEZYM010000003">
    <property type="protein sequence ID" value="CAB4719703.1"/>
    <property type="molecule type" value="Genomic_DNA"/>
</dbReference>
<evidence type="ECO:0000313" key="15">
    <source>
        <dbReference type="EMBL" id="CAB4833037.1"/>
    </source>
</evidence>
<evidence type="ECO:0000313" key="18">
    <source>
        <dbReference type="EMBL" id="CAB4985587.1"/>
    </source>
</evidence>
<accession>A0A6J6RCM3</accession>
<feature type="transmembrane region" description="Helical" evidence="9">
    <location>
        <begin position="172"/>
        <end position="196"/>
    </location>
</feature>
<dbReference type="EMBL" id="CAFBLD010000002">
    <property type="protein sequence ID" value="CAB4860174.1"/>
    <property type="molecule type" value="Genomic_DNA"/>
</dbReference>
<evidence type="ECO:0000256" key="8">
    <source>
        <dbReference type="ARBA" id="ARBA00023136"/>
    </source>
</evidence>
<evidence type="ECO:0000313" key="12">
    <source>
        <dbReference type="EMBL" id="CAB4682604.1"/>
    </source>
</evidence>
<evidence type="ECO:0000256" key="7">
    <source>
        <dbReference type="ARBA" id="ARBA00022989"/>
    </source>
</evidence>
<dbReference type="Gene3D" id="1.10.3720.10">
    <property type="entry name" value="MetI-like"/>
    <property type="match status" value="1"/>
</dbReference>
<feature type="transmembrane region" description="Helical" evidence="9">
    <location>
        <begin position="47"/>
        <end position="68"/>
    </location>
</feature>
<dbReference type="EMBL" id="CAFABH010000036">
    <property type="protein sequence ID" value="CAB4833037.1"/>
    <property type="molecule type" value="Genomic_DNA"/>
</dbReference>
<comment type="subcellular location">
    <subcellularLocation>
        <location evidence="1">Cell membrane</location>
        <topology evidence="1">Multi-pass membrane protein</topology>
    </subcellularLocation>
</comment>
<evidence type="ECO:0000313" key="16">
    <source>
        <dbReference type="EMBL" id="CAB4860174.1"/>
    </source>
</evidence>
<dbReference type="EMBL" id="CAFBQX010000001">
    <property type="protein sequence ID" value="CAB5069930.1"/>
    <property type="molecule type" value="Genomic_DNA"/>
</dbReference>
<keyword evidence="4" id="KW-1003">Cell membrane</keyword>
<dbReference type="EMBL" id="CAESAE010000004">
    <property type="protein sequence ID" value="CAB4336961.1"/>
    <property type="molecule type" value="Genomic_DNA"/>
</dbReference>
<evidence type="ECO:0000313" key="11">
    <source>
        <dbReference type="EMBL" id="CAB4336961.1"/>
    </source>
</evidence>
<sequence>MTMTVKPRKPWAPNRKDRVRSLSVLAVAVFGAWAVVSFTGLSGKIGFIFSFVLIYTLVQAIVGVRLRGSKALGDTVAQSIIYLGSALVFMPVASILYMTVTKGIKGLHFSLFTASMSNASFLDPVGNGGLLHALVGTLYLVLIAMVVSVPMGILTALYLTEIKGKGAGFIQFVVQAMSGVPSVVAGLFIFTSVILVSPLKTSAAAGALALAVLMIPTVTRTSQEVLLLVPTDLREAGLAMGATQWRTVAMIVVPAARNGLITATILGVARIAGETAPLIFTIGGADKLNMNPFKDYQSALPFYVWKGLTLGTPESLQRAWTGILILLILVLSLFVAARSLGGRRMAK</sequence>
<dbReference type="PANTHER" id="PTHR42922:SF1">
    <property type="entry name" value="PHOSPHATE TRANSPORT SYSTEM PERMEASE PROTEIN PSTA"/>
    <property type="match status" value="1"/>
</dbReference>